<sequence length="461" mass="52771">MIVLKHHCNHIILYFDSNKDTYIHNMGKEIIYRVDKLQSVKVGYTGDALTCEYPKNFFLNKKKPDLTIYTLPEGRTLDDLRKSVMVQVTTGSYKIKEINTYIYLVGKTITEDLASTWTSYGIDIGKSGESINPWSVYSVQEIPDAFVEMNTQSEATYTDLWLMVFFNSFYRLSRASLKQYKTILITKIMDQLKSLSTVSNLQDPDFNETFITNIGNNQTYRKLIAGLDMFLNKFTDNEYSIVRLGTVASRFRDCAALQSYTYASRLLGFTSPGMLLRWIFTERIAEEAGAMFKEDEEFDIPHSYFMYQVDMGIVSKSAFSATANPGIYFFTNLIGAMINDGRGLRARYLASSDVPSTLQNSTIVAYVHTRYANMSQRYTDVPRTQENVDQHKKDMADKRAKRYDISLNDDEPAGTDINAWIIFFEENNYQLTESMQVFLEGVKKKITNPRAGTVGEFLSTA</sequence>
<accession>A0AAU7L1A5</accession>
<reference evidence="13" key="1">
    <citation type="journal article" date="2024" name="J. Invertebr. Pathol.">
        <title>RNA virus diversity and prevalence in field and laboratory populations of melon fly throughout its distribution.</title>
        <authorList>
            <person name="Kumar Pradhan S."/>
            <person name="Morrow J.L."/>
            <person name="Sharpe S.R."/>
            <person name="Karuppannasamy A."/>
            <person name="Ramasamy E."/>
            <person name="Bynakal S."/>
            <person name="Maligeppagol M."/>
            <person name="Ramasamy A."/>
            <person name="Riegler M."/>
        </authorList>
    </citation>
    <scope>NUCLEOTIDE SEQUENCE</scope>
    <source>
        <strain evidence="13">ZcSV-B2</strain>
    </source>
</reference>
<name>A0AAU7L1A5_9RHAB</name>
<dbReference type="InterPro" id="IPR023330">
    <property type="entry name" value="Rhabdovirus_ncapsid_N"/>
</dbReference>
<keyword evidence="6" id="KW-0946">Virion</keyword>
<dbReference type="InterPro" id="IPR023331">
    <property type="entry name" value="Rhabdovirus_ncapsid_C"/>
</dbReference>
<evidence type="ECO:0000256" key="6">
    <source>
        <dbReference type="ARBA" id="ARBA00022844"/>
    </source>
</evidence>
<evidence type="ECO:0000256" key="10">
    <source>
        <dbReference type="ARBA" id="ARBA00023274"/>
    </source>
</evidence>
<dbReference type="GO" id="GO:0019013">
    <property type="term" value="C:viral nucleocapsid"/>
    <property type="evidence" value="ECO:0007669"/>
    <property type="project" value="UniProtKB-KW"/>
</dbReference>
<dbReference type="GO" id="GO:0030430">
    <property type="term" value="C:host cell cytoplasm"/>
    <property type="evidence" value="ECO:0007669"/>
    <property type="project" value="UniProtKB-SubCell"/>
</dbReference>
<dbReference type="GO" id="GO:1990904">
    <property type="term" value="C:ribonucleoprotein complex"/>
    <property type="evidence" value="ECO:0007669"/>
    <property type="project" value="UniProtKB-KW"/>
</dbReference>
<keyword evidence="5" id="KW-0167">Capsid protein</keyword>
<dbReference type="Gene3D" id="1.10.3610.10">
    <property type="entry name" value="Nucleoprotein"/>
    <property type="match status" value="1"/>
</dbReference>
<dbReference type="InterPro" id="IPR000448">
    <property type="entry name" value="Rhabdo_ncapsid"/>
</dbReference>
<evidence type="ECO:0000256" key="9">
    <source>
        <dbReference type="ARBA" id="ARBA00023200"/>
    </source>
</evidence>
<proteinExistence type="predicted"/>
<evidence type="ECO:0000256" key="7">
    <source>
        <dbReference type="ARBA" id="ARBA00022884"/>
    </source>
</evidence>
<keyword evidence="4" id="KW-1139">Helical capsid protein</keyword>
<dbReference type="Pfam" id="PF00945">
    <property type="entry name" value="Rhabdo_ncap"/>
    <property type="match status" value="1"/>
</dbReference>
<evidence type="ECO:0000256" key="8">
    <source>
        <dbReference type="ARBA" id="ARBA00023086"/>
    </source>
</evidence>
<evidence type="ECO:0000313" key="13">
    <source>
        <dbReference type="EMBL" id="XBO77524.1"/>
    </source>
</evidence>
<keyword evidence="9" id="KW-1035">Host cytoplasm</keyword>
<keyword evidence="8 13" id="KW-0543">Viral nucleoprotein</keyword>
<dbReference type="InterPro" id="IPR035961">
    <property type="entry name" value="Rhabdovirus_nucleoprotein-like"/>
</dbReference>
<dbReference type="GO" id="GO:0003723">
    <property type="term" value="F:RNA binding"/>
    <property type="evidence" value="ECO:0007669"/>
    <property type="project" value="UniProtKB-KW"/>
</dbReference>
<dbReference type="EMBL" id="PP626163">
    <property type="protein sequence ID" value="XBO77524.1"/>
    <property type="molecule type" value="Viral_cRNA"/>
</dbReference>
<evidence type="ECO:0000256" key="2">
    <source>
        <dbReference type="ARBA" id="ARBA00004328"/>
    </source>
</evidence>
<evidence type="ECO:0000256" key="3">
    <source>
        <dbReference type="ARBA" id="ARBA00014389"/>
    </source>
</evidence>
<comment type="subcellular location">
    <subcellularLocation>
        <location evidence="1">Host cytoplasm</location>
    </subcellularLocation>
    <subcellularLocation>
        <location evidence="2">Virion</location>
    </subcellularLocation>
</comment>
<evidence type="ECO:0000256" key="5">
    <source>
        <dbReference type="ARBA" id="ARBA00022561"/>
    </source>
</evidence>
<dbReference type="Gene3D" id="1.10.3570.10">
    <property type="entry name" value="Rhabdovirus nucleocapsid protein like domain"/>
    <property type="match status" value="1"/>
</dbReference>
<keyword evidence="7" id="KW-0694">RNA-binding</keyword>
<evidence type="ECO:0000259" key="12">
    <source>
        <dbReference type="Pfam" id="PF00945"/>
    </source>
</evidence>
<feature type="domain" description="Rhabdovirus nucleocapsid" evidence="12">
    <location>
        <begin position="39"/>
        <end position="439"/>
    </location>
</feature>
<organism evidence="13">
    <name type="scientific">Zeugodacus cucurbitae sigmavirus-B2</name>
    <dbReference type="NCBI Taxonomy" id="3159479"/>
    <lineage>
        <taxon>Viruses</taxon>
        <taxon>Riboviria</taxon>
        <taxon>Orthornavirae</taxon>
        <taxon>Negarnaviricota</taxon>
        <taxon>Haploviricotina</taxon>
        <taxon>Monjiviricetes</taxon>
        <taxon>Mononegavirales</taxon>
        <taxon>Rhabdoviridae</taxon>
        <taxon>Alpharhabdovirinae</taxon>
        <taxon>Sigmavirus</taxon>
    </lineage>
</organism>
<keyword evidence="10" id="KW-0687">Ribonucleoprotein</keyword>
<evidence type="ECO:0000256" key="1">
    <source>
        <dbReference type="ARBA" id="ARBA00004192"/>
    </source>
</evidence>
<protein>
    <recommendedName>
        <fullName evidence="3">Nucleoprotein</fullName>
    </recommendedName>
    <alternativeName>
        <fullName evidence="11">Nucleocapsid protein</fullName>
    </alternativeName>
</protein>
<evidence type="ECO:0000256" key="11">
    <source>
        <dbReference type="ARBA" id="ARBA00033344"/>
    </source>
</evidence>
<dbReference type="GO" id="GO:0019029">
    <property type="term" value="C:helical viral capsid"/>
    <property type="evidence" value="ECO:0007669"/>
    <property type="project" value="UniProtKB-KW"/>
</dbReference>
<dbReference type="SUPFAM" id="SSF140809">
    <property type="entry name" value="Rhabdovirus nucleoprotein-like"/>
    <property type="match status" value="1"/>
</dbReference>
<reference evidence="13" key="2">
    <citation type="submission" date="2024-04" db="EMBL/GenBank/DDBJ databases">
        <authorList>
            <person name="Kumar Pradhan S."/>
            <person name="Morrow J.L."/>
            <person name="Sharpe S.R."/>
            <person name="Karupannasamy A."/>
            <person name="Bynakal S."/>
            <person name="Ramasamy A."/>
            <person name="Riegler M."/>
        </authorList>
    </citation>
    <scope>NUCLEOTIDE SEQUENCE</scope>
    <source>
        <strain evidence="13">ZcSV-B2</strain>
    </source>
</reference>
<evidence type="ECO:0000256" key="4">
    <source>
        <dbReference type="ARBA" id="ARBA00022497"/>
    </source>
</evidence>